<evidence type="ECO:0000256" key="1">
    <source>
        <dbReference type="ARBA" id="ARBA00004906"/>
    </source>
</evidence>
<dbReference type="AlphaFoldDB" id="A0AAW1BW12"/>
<dbReference type="Proteomes" id="UP001474421">
    <property type="component" value="Unassembled WGS sequence"/>
</dbReference>
<dbReference type="SUPFAM" id="SSF81383">
    <property type="entry name" value="F-box domain"/>
    <property type="match status" value="1"/>
</dbReference>
<keyword evidence="2" id="KW-0833">Ubl conjugation pathway</keyword>
<dbReference type="InterPro" id="IPR001810">
    <property type="entry name" value="F-box_dom"/>
</dbReference>
<protein>
    <submittedName>
        <fullName evidence="5">F-box/WD repeat-containing protein 12</fullName>
    </submittedName>
</protein>
<feature type="domain" description="F-box" evidence="4">
    <location>
        <begin position="44"/>
        <end position="90"/>
    </location>
</feature>
<reference evidence="5 6" key="1">
    <citation type="journal article" date="2024" name="Proc. Natl. Acad. Sci. U.S.A.">
        <title>The genetic regulatory architecture and epigenomic basis for age-related changes in rattlesnake venom.</title>
        <authorList>
            <person name="Hogan M.P."/>
            <person name="Holding M.L."/>
            <person name="Nystrom G.S."/>
            <person name="Colston T.J."/>
            <person name="Bartlett D.A."/>
            <person name="Mason A.J."/>
            <person name="Ellsworth S.A."/>
            <person name="Rautsaw R.M."/>
            <person name="Lawrence K.C."/>
            <person name="Strickland J.L."/>
            <person name="He B."/>
            <person name="Fraser P."/>
            <person name="Margres M.J."/>
            <person name="Gilbert D.M."/>
            <person name="Gibbs H.L."/>
            <person name="Parkinson C.L."/>
            <person name="Rokyta D.R."/>
        </authorList>
    </citation>
    <scope>NUCLEOTIDE SEQUENCE [LARGE SCALE GENOMIC DNA]</scope>
    <source>
        <strain evidence="5">DRR0105</strain>
    </source>
</reference>
<dbReference type="SMART" id="SM00256">
    <property type="entry name" value="FBOX"/>
    <property type="match status" value="1"/>
</dbReference>
<accession>A0AAW1BW12</accession>
<dbReference type="Pfam" id="PF12937">
    <property type="entry name" value="F-box-like"/>
    <property type="match status" value="1"/>
</dbReference>
<dbReference type="InterPro" id="IPR001680">
    <property type="entry name" value="WD40_rpt"/>
</dbReference>
<sequence length="764" mass="83830">MKGTGKIRVAYEETRRKWRHGLMLPLLPCSNSTDEAGCEDAESTMSAESLTLDCIIHLFSYLEVPDLLRTAQVNKAWNEAAETTFLWRNMCLKRWAFCNISVIPGTHSWKKYYLHRSKLESKMTSGQPSVDYTCKAIRGHNGVIYEMAYLSENEHTFATGKVNSTICTVSSDGTVRAWNVQEGKQIWSSPQQEFPLVNIITFPAFNLAATADTQGTITLWHGTTGEELSTFSVLSTSCCMVAYTIKNNPFLMVGTEEGSLYTLAATDLSQILYKKLFQNCGIQLSLCSPDGQWILVCPSDTAFSPKVFNTLYATQPEDDDLMLSSPLPIINHCDVMCWLPAESARIAILHKNEMFHIDSFDIVIEKSKCKKNVTAQQVASFTLPAHQQMTNMKGFGKQTLLIAAGPELTVYSLNGTVLMAFKDHHKIITSIWVDPFHVVTSSMDLSLRVYSWKNNKSSLLTSCYHLLGGSHKWSSGFRSVTCDDVSIVGIVAGIDGKDILRAYSFHLSPPAVFPKASRLSNERSRLAKPAWTVLFLRSEEKDRAGRRDGAPRGSKAACQEAAHLLFFDPLRPKRLRTIGTPAAQQRAFPHLSRSSLAPSPGRSWSGARAGGGRVGARRRARGGSYDSARPAIGGKWGVSRDGAGLAHRARESPPQHHLAPHPLPIPSLAAKVSLARLELATGNDAPPRRGISGQSREGPQPRGQSVAAKWAALLGHSGLSGKARQGEGGGRRGRKDAGIKRAERKGGRERETSSFSPSHPSPQK</sequence>
<dbReference type="PANTHER" id="PTHR46550:SF2">
    <property type="entry name" value="EXPRESSED SEQUENCE C85627-RELATED"/>
    <property type="match status" value="1"/>
</dbReference>
<dbReference type="Gene3D" id="1.20.1280.50">
    <property type="match status" value="1"/>
</dbReference>
<dbReference type="GO" id="GO:0005737">
    <property type="term" value="C:cytoplasm"/>
    <property type="evidence" value="ECO:0007669"/>
    <property type="project" value="TreeGrafter"/>
</dbReference>
<name>A0AAW1BW12_CROAD</name>
<dbReference type="PANTHER" id="PTHR46550">
    <property type="entry name" value="F-BOX ONLY PROTEIN 3"/>
    <property type="match status" value="1"/>
</dbReference>
<evidence type="ECO:0000256" key="3">
    <source>
        <dbReference type="SAM" id="MobiDB-lite"/>
    </source>
</evidence>
<evidence type="ECO:0000256" key="2">
    <source>
        <dbReference type="ARBA" id="ARBA00022786"/>
    </source>
</evidence>
<feature type="region of interest" description="Disordered" evidence="3">
    <location>
        <begin position="680"/>
        <end position="764"/>
    </location>
</feature>
<dbReference type="InterPro" id="IPR052121">
    <property type="entry name" value="F-box_SCF_Substrate_Recog"/>
</dbReference>
<dbReference type="SUPFAM" id="SSF50978">
    <property type="entry name" value="WD40 repeat-like"/>
    <property type="match status" value="1"/>
</dbReference>
<dbReference type="Gene3D" id="2.130.10.10">
    <property type="entry name" value="YVTN repeat-like/Quinoprotein amine dehydrogenase"/>
    <property type="match status" value="1"/>
</dbReference>
<evidence type="ECO:0000313" key="5">
    <source>
        <dbReference type="EMBL" id="KAK9406222.1"/>
    </source>
</evidence>
<gene>
    <name evidence="5" type="ORF">NXF25_004996</name>
</gene>
<dbReference type="EMBL" id="JAOTOJ010000002">
    <property type="protein sequence ID" value="KAK9406222.1"/>
    <property type="molecule type" value="Genomic_DNA"/>
</dbReference>
<dbReference type="InterPro" id="IPR015943">
    <property type="entry name" value="WD40/YVTN_repeat-like_dom_sf"/>
</dbReference>
<feature type="region of interest" description="Disordered" evidence="3">
    <location>
        <begin position="582"/>
        <end position="664"/>
    </location>
</feature>
<dbReference type="InterPro" id="IPR036322">
    <property type="entry name" value="WD40_repeat_dom_sf"/>
</dbReference>
<dbReference type="SMART" id="SM00320">
    <property type="entry name" value="WD40"/>
    <property type="match status" value="3"/>
</dbReference>
<dbReference type="PROSITE" id="PS50181">
    <property type="entry name" value="FBOX"/>
    <property type="match status" value="1"/>
</dbReference>
<proteinExistence type="predicted"/>
<organism evidence="5 6">
    <name type="scientific">Crotalus adamanteus</name>
    <name type="common">Eastern diamondback rattlesnake</name>
    <dbReference type="NCBI Taxonomy" id="8729"/>
    <lineage>
        <taxon>Eukaryota</taxon>
        <taxon>Metazoa</taxon>
        <taxon>Chordata</taxon>
        <taxon>Craniata</taxon>
        <taxon>Vertebrata</taxon>
        <taxon>Euteleostomi</taxon>
        <taxon>Lepidosauria</taxon>
        <taxon>Squamata</taxon>
        <taxon>Bifurcata</taxon>
        <taxon>Unidentata</taxon>
        <taxon>Episquamata</taxon>
        <taxon>Toxicofera</taxon>
        <taxon>Serpentes</taxon>
        <taxon>Colubroidea</taxon>
        <taxon>Viperidae</taxon>
        <taxon>Crotalinae</taxon>
        <taxon>Crotalus</taxon>
    </lineage>
</organism>
<keyword evidence="6" id="KW-1185">Reference proteome</keyword>
<comment type="caution">
    <text evidence="5">The sequence shown here is derived from an EMBL/GenBank/DDBJ whole genome shotgun (WGS) entry which is preliminary data.</text>
</comment>
<evidence type="ECO:0000259" key="4">
    <source>
        <dbReference type="PROSITE" id="PS50181"/>
    </source>
</evidence>
<evidence type="ECO:0000313" key="6">
    <source>
        <dbReference type="Proteomes" id="UP001474421"/>
    </source>
</evidence>
<feature type="compositionally biased region" description="Basic and acidic residues" evidence="3">
    <location>
        <begin position="735"/>
        <end position="752"/>
    </location>
</feature>
<dbReference type="InterPro" id="IPR036047">
    <property type="entry name" value="F-box-like_dom_sf"/>
</dbReference>
<comment type="pathway">
    <text evidence="1">Protein modification; protein ubiquitination.</text>
</comment>